<organism evidence="2 3">
    <name type="scientific">Intrasporangium calvum</name>
    <dbReference type="NCBI Taxonomy" id="53358"/>
    <lineage>
        <taxon>Bacteria</taxon>
        <taxon>Bacillati</taxon>
        <taxon>Actinomycetota</taxon>
        <taxon>Actinomycetes</taxon>
        <taxon>Micrococcales</taxon>
        <taxon>Intrasporangiaceae</taxon>
        <taxon>Intrasporangium</taxon>
    </lineage>
</organism>
<evidence type="ECO:0000256" key="1">
    <source>
        <dbReference type="SAM" id="SignalP"/>
    </source>
</evidence>
<reference evidence="2 3" key="1">
    <citation type="submission" date="2022-11" db="EMBL/GenBank/DDBJ databases">
        <title>Anaerobic phenanthrene biodegradation by a DNRA strain PheN6.</title>
        <authorList>
            <person name="Zhang Z."/>
        </authorList>
    </citation>
    <scope>NUCLEOTIDE SEQUENCE [LARGE SCALE GENOMIC DNA]</scope>
    <source>
        <strain evidence="2 3">PheN6</strain>
    </source>
</reference>
<gene>
    <name evidence="2" type="ORF">OO014_10770</name>
</gene>
<keyword evidence="1" id="KW-0732">Signal</keyword>
<evidence type="ECO:0000313" key="3">
    <source>
        <dbReference type="Proteomes" id="UP001150259"/>
    </source>
</evidence>
<dbReference type="RefSeq" id="WP_272462320.1">
    <property type="nucleotide sequence ID" value="NZ_JAPFQL010000042.1"/>
</dbReference>
<feature type="chain" id="PRO_5045643371" evidence="1">
    <location>
        <begin position="26"/>
        <end position="141"/>
    </location>
</feature>
<name>A0ABT5GHP4_9MICO</name>
<keyword evidence="3" id="KW-1185">Reference proteome</keyword>
<comment type="caution">
    <text evidence="2">The sequence shown here is derived from an EMBL/GenBank/DDBJ whole genome shotgun (WGS) entry which is preliminary data.</text>
</comment>
<dbReference type="Proteomes" id="UP001150259">
    <property type="component" value="Unassembled WGS sequence"/>
</dbReference>
<protein>
    <submittedName>
        <fullName evidence="2">Uncharacterized protein</fullName>
    </submittedName>
</protein>
<dbReference type="EMBL" id="JAPFQL010000042">
    <property type="protein sequence ID" value="MDC5697744.1"/>
    <property type="molecule type" value="Genomic_DNA"/>
</dbReference>
<evidence type="ECO:0000313" key="2">
    <source>
        <dbReference type="EMBL" id="MDC5697744.1"/>
    </source>
</evidence>
<sequence length="141" mass="14650">MNTRALAVAAVLATAVGAGETAASAAPITRLPDADLYCPTATLGSDEWVALTTGTLWISTGELAGHYVVLEQTHYYSPGLLTEPPAEYDTAALLGPTQTFGTKAAFVGDSLTCHFVSRWDFPGEDDDFSVVGPVTIAKVSG</sequence>
<accession>A0ABT5GHP4</accession>
<proteinExistence type="predicted"/>
<feature type="signal peptide" evidence="1">
    <location>
        <begin position="1"/>
        <end position="25"/>
    </location>
</feature>